<proteinExistence type="predicted"/>
<sequence length="62" mass="7063">MFALARLEVGVEKNEMEGERAIRLASFENQKIFKFSLSTISIADHKTVSRVTLWITPNPQGR</sequence>
<protein>
    <submittedName>
        <fullName evidence="1">Uncharacterized protein</fullName>
    </submittedName>
</protein>
<organism evidence="1 2">
    <name type="scientific">Candidatus Staskawiczbacteria bacterium RIFCSPLOWO2_01_FULL_38_12b</name>
    <dbReference type="NCBI Taxonomy" id="1802214"/>
    <lineage>
        <taxon>Bacteria</taxon>
        <taxon>Candidatus Staskawicziibacteriota</taxon>
    </lineage>
</organism>
<evidence type="ECO:0000313" key="1">
    <source>
        <dbReference type="EMBL" id="OGZ72542.1"/>
    </source>
</evidence>
<accession>A0A1G2ICR5</accession>
<dbReference type="EMBL" id="MHPA01000025">
    <property type="protein sequence ID" value="OGZ72542.1"/>
    <property type="molecule type" value="Genomic_DNA"/>
</dbReference>
<evidence type="ECO:0000313" key="2">
    <source>
        <dbReference type="Proteomes" id="UP000176774"/>
    </source>
</evidence>
<reference evidence="1 2" key="1">
    <citation type="journal article" date="2016" name="Nat. Commun.">
        <title>Thousands of microbial genomes shed light on interconnected biogeochemical processes in an aquifer system.</title>
        <authorList>
            <person name="Anantharaman K."/>
            <person name="Brown C.T."/>
            <person name="Hug L.A."/>
            <person name="Sharon I."/>
            <person name="Castelle C.J."/>
            <person name="Probst A.J."/>
            <person name="Thomas B.C."/>
            <person name="Singh A."/>
            <person name="Wilkins M.J."/>
            <person name="Karaoz U."/>
            <person name="Brodie E.L."/>
            <person name="Williams K.H."/>
            <person name="Hubbard S.S."/>
            <person name="Banfield J.F."/>
        </authorList>
    </citation>
    <scope>NUCLEOTIDE SEQUENCE [LARGE SCALE GENOMIC DNA]</scope>
</reference>
<dbReference type="AlphaFoldDB" id="A0A1G2ICR5"/>
<name>A0A1G2ICR5_9BACT</name>
<gene>
    <name evidence="1" type="ORF">A2908_01570</name>
</gene>
<dbReference type="Proteomes" id="UP000176774">
    <property type="component" value="Unassembled WGS sequence"/>
</dbReference>
<comment type="caution">
    <text evidence="1">The sequence shown here is derived from an EMBL/GenBank/DDBJ whole genome shotgun (WGS) entry which is preliminary data.</text>
</comment>